<name>Q6BX50_DEBHA</name>
<keyword evidence="2" id="KW-1185">Reference proteome</keyword>
<dbReference type="HOGENOM" id="CLU_1366221_0_0_1"/>
<dbReference type="EMBL" id="CR382134">
    <property type="protein sequence ID" value="CAG85214.2"/>
    <property type="molecule type" value="Genomic_DNA"/>
</dbReference>
<accession>Q6BX50</accession>
<dbReference type="GeneID" id="2913691"/>
<dbReference type="OrthoDB" id="10308622at2759"/>
<sequence length="200" mass="23125">MNTFIPELLNCNLSNNCVRIKGTSGHDKQEIKSNESYVPKTLLIPLGKFKGKYDTRKFRCYKKSCHKSNFKNCQHCKYLPYTSSPLKNRDYYCENIEIRDPATNSYRNLQGDSYNVESSLVYLLNGVMDDYDTVQNDHTNDSILDTEKVFLDYYSIHFPSILKYASVQQIEGANVDKALKHLLKITNRVRSLALISSLRN</sequence>
<dbReference type="VEuPathDB" id="FungiDB:DEHA2B05940g"/>
<dbReference type="eggNOG" id="ENOG502RQEV">
    <property type="taxonomic scope" value="Eukaryota"/>
</dbReference>
<dbReference type="InParanoid" id="Q6BX50"/>
<proteinExistence type="predicted"/>
<evidence type="ECO:0000313" key="1">
    <source>
        <dbReference type="EMBL" id="CAG85214.2"/>
    </source>
</evidence>
<organism evidence="1 2">
    <name type="scientific">Debaryomyces hansenii (strain ATCC 36239 / CBS 767 / BCRC 21394 / JCM 1990 / NBRC 0083 / IGC 2968)</name>
    <name type="common">Yeast</name>
    <name type="synonym">Torulaspora hansenii</name>
    <dbReference type="NCBI Taxonomy" id="284592"/>
    <lineage>
        <taxon>Eukaryota</taxon>
        <taxon>Fungi</taxon>
        <taxon>Dikarya</taxon>
        <taxon>Ascomycota</taxon>
        <taxon>Saccharomycotina</taxon>
        <taxon>Pichiomycetes</taxon>
        <taxon>Debaryomycetaceae</taxon>
        <taxon>Debaryomyces</taxon>
    </lineage>
</organism>
<gene>
    <name evidence="1" type="ordered locus">DEHA2B05940g</name>
</gene>
<dbReference type="RefSeq" id="XP_457219.2">
    <property type="nucleotide sequence ID" value="XM_457219.1"/>
</dbReference>
<dbReference type="Proteomes" id="UP000000599">
    <property type="component" value="Chromosome B"/>
</dbReference>
<protein>
    <submittedName>
        <fullName evidence="1">DEHA2B05940p</fullName>
    </submittedName>
</protein>
<evidence type="ECO:0000313" key="2">
    <source>
        <dbReference type="Proteomes" id="UP000000599"/>
    </source>
</evidence>
<reference evidence="1 2" key="1">
    <citation type="journal article" date="2004" name="Nature">
        <title>Genome evolution in yeasts.</title>
        <authorList>
            <consortium name="Genolevures"/>
            <person name="Dujon B."/>
            <person name="Sherman D."/>
            <person name="Fischer G."/>
            <person name="Durrens P."/>
            <person name="Casaregola S."/>
            <person name="Lafontaine I."/>
            <person name="de Montigny J."/>
            <person name="Marck C."/>
            <person name="Neuveglise C."/>
            <person name="Talla E."/>
            <person name="Goffard N."/>
            <person name="Frangeul L."/>
            <person name="Aigle M."/>
            <person name="Anthouard V."/>
            <person name="Babour A."/>
            <person name="Barbe V."/>
            <person name="Barnay S."/>
            <person name="Blanchin S."/>
            <person name="Beckerich J.M."/>
            <person name="Beyne E."/>
            <person name="Bleykasten C."/>
            <person name="Boisrame A."/>
            <person name="Boyer J."/>
            <person name="Cattolico L."/>
            <person name="Confanioleri F."/>
            <person name="de Daruvar A."/>
            <person name="Despons L."/>
            <person name="Fabre E."/>
            <person name="Fairhead C."/>
            <person name="Ferry-Dumazet H."/>
            <person name="Groppi A."/>
            <person name="Hantraye F."/>
            <person name="Hennequin C."/>
            <person name="Jauniaux N."/>
            <person name="Joyet P."/>
            <person name="Kachouri R."/>
            <person name="Kerrest A."/>
            <person name="Koszul R."/>
            <person name="Lemaire M."/>
            <person name="Lesur I."/>
            <person name="Ma L."/>
            <person name="Muller H."/>
            <person name="Nicaud J.M."/>
            <person name="Nikolski M."/>
            <person name="Oztas S."/>
            <person name="Ozier-Kalogeropoulos O."/>
            <person name="Pellenz S."/>
            <person name="Potier S."/>
            <person name="Richard G.F."/>
            <person name="Straub M.L."/>
            <person name="Suleau A."/>
            <person name="Swennene D."/>
            <person name="Tekaia F."/>
            <person name="Wesolowski-Louvel M."/>
            <person name="Westhof E."/>
            <person name="Wirth B."/>
            <person name="Zeniou-Meyer M."/>
            <person name="Zivanovic I."/>
            <person name="Bolotin-Fukuhara M."/>
            <person name="Thierry A."/>
            <person name="Bouchier C."/>
            <person name="Caudron B."/>
            <person name="Scarpelli C."/>
            <person name="Gaillardin C."/>
            <person name="Weissenbach J."/>
            <person name="Wincker P."/>
            <person name="Souciet J.L."/>
        </authorList>
    </citation>
    <scope>NUCLEOTIDE SEQUENCE [LARGE SCALE GENOMIC DNA]</scope>
    <source>
        <strain evidence="2">ATCC 36239 / CBS 767 / BCRC 21394 / JCM 1990 / NBRC 0083 / IGC 2968</strain>
    </source>
</reference>
<dbReference type="KEGG" id="dha:DEHA2B05940g"/>
<dbReference type="AlphaFoldDB" id="Q6BX50"/>